<dbReference type="GO" id="GO:0008270">
    <property type="term" value="F:zinc ion binding"/>
    <property type="evidence" value="ECO:0007669"/>
    <property type="project" value="InterPro"/>
</dbReference>
<protein>
    <recommendedName>
        <fullName evidence="1">HNH nuclease domain-containing protein</fullName>
    </recommendedName>
</protein>
<reference evidence="2" key="1">
    <citation type="journal article" date="2020" name="Nature">
        <title>Giant virus diversity and host interactions through global metagenomics.</title>
        <authorList>
            <person name="Schulz F."/>
            <person name="Roux S."/>
            <person name="Paez-Espino D."/>
            <person name="Jungbluth S."/>
            <person name="Walsh D.A."/>
            <person name="Denef V.J."/>
            <person name="McMahon K.D."/>
            <person name="Konstantinidis K.T."/>
            <person name="Eloe-Fadrosh E.A."/>
            <person name="Kyrpides N.C."/>
            <person name="Woyke T."/>
        </authorList>
    </citation>
    <scope>NUCLEOTIDE SEQUENCE</scope>
    <source>
        <strain evidence="2">GVMAG-M-3300009161-36</strain>
    </source>
</reference>
<sequence length="205" mass="22672">MKIELVIFIITGLLIANTYYDGKLIKILNTIKSSKYLKMATFAFGGLSLYLFFKKNPENSKEFFGRANDMIRTLPMTRDSADLISPFLNLTNTKSFTDTNQDIYMSGGGGGGGGDNSNESSANVNRMMMSGKGTTKRSVSETKKKFVAANQNWLCGDCKRQLPAWFEVDHVIALHNGGSNEVSNLVALCRDCHGKKTAMDRLDKL</sequence>
<dbReference type="EMBL" id="MN738968">
    <property type="protein sequence ID" value="QHT33472.1"/>
    <property type="molecule type" value="Genomic_DNA"/>
</dbReference>
<dbReference type="Gene3D" id="1.10.30.50">
    <property type="match status" value="1"/>
</dbReference>
<proteinExistence type="predicted"/>
<dbReference type="GO" id="GO:0004519">
    <property type="term" value="F:endonuclease activity"/>
    <property type="evidence" value="ECO:0007669"/>
    <property type="project" value="InterPro"/>
</dbReference>
<dbReference type="Pfam" id="PF01844">
    <property type="entry name" value="HNH"/>
    <property type="match status" value="1"/>
</dbReference>
<dbReference type="GO" id="GO:0003676">
    <property type="term" value="F:nucleic acid binding"/>
    <property type="evidence" value="ECO:0007669"/>
    <property type="project" value="InterPro"/>
</dbReference>
<dbReference type="InterPro" id="IPR003615">
    <property type="entry name" value="HNH_nuc"/>
</dbReference>
<organism evidence="2">
    <name type="scientific">viral metagenome</name>
    <dbReference type="NCBI Taxonomy" id="1070528"/>
    <lineage>
        <taxon>unclassified sequences</taxon>
        <taxon>metagenomes</taxon>
        <taxon>organismal metagenomes</taxon>
    </lineage>
</organism>
<dbReference type="SMART" id="SM00507">
    <property type="entry name" value="HNHc"/>
    <property type="match status" value="1"/>
</dbReference>
<feature type="domain" description="HNH nuclease" evidence="1">
    <location>
        <begin position="142"/>
        <end position="194"/>
    </location>
</feature>
<evidence type="ECO:0000313" key="2">
    <source>
        <dbReference type="EMBL" id="QHT33472.1"/>
    </source>
</evidence>
<dbReference type="InterPro" id="IPR002711">
    <property type="entry name" value="HNH"/>
</dbReference>
<dbReference type="CDD" id="cd00085">
    <property type="entry name" value="HNHc"/>
    <property type="match status" value="1"/>
</dbReference>
<accession>A0A6C0EXI2</accession>
<evidence type="ECO:0000259" key="1">
    <source>
        <dbReference type="SMART" id="SM00507"/>
    </source>
</evidence>
<dbReference type="AlphaFoldDB" id="A0A6C0EXI2"/>
<name>A0A6C0EXI2_9ZZZZ</name>